<dbReference type="OMA" id="ITRMEWR"/>
<evidence type="ECO:0000313" key="3">
    <source>
        <dbReference type="Proteomes" id="UP000007266"/>
    </source>
</evidence>
<dbReference type="eggNOG" id="ENOG502RTF6">
    <property type="taxonomic scope" value="Eukaryota"/>
</dbReference>
<gene>
    <name evidence="2" type="primary">GLEAN_10292</name>
    <name evidence="2" type="ORF">TcasGA2_TC010292</name>
</gene>
<name>D7EJI2_TRICA</name>
<sequence>MTAVRYRDRVIEPIIVPFFGAIGKRFIFIDDNARPHRARIVNERIEHHGITRMEWRPCSPDINYIEHVWAEMSRRLNQLQQSPDTLQELANALQGIWEAIPQDFINNLIMSLPN</sequence>
<protein>
    <submittedName>
        <fullName evidence="2">Transposable element Tc1 transposase-like Protein</fullName>
    </submittedName>
</protein>
<evidence type="ECO:0000313" key="2">
    <source>
        <dbReference type="EMBL" id="EFA12765.1"/>
    </source>
</evidence>
<evidence type="ECO:0000259" key="1">
    <source>
        <dbReference type="Pfam" id="PF13358"/>
    </source>
</evidence>
<dbReference type="Gene3D" id="3.30.420.10">
    <property type="entry name" value="Ribonuclease H-like superfamily/Ribonuclease H"/>
    <property type="match status" value="1"/>
</dbReference>
<feature type="domain" description="Tc1-like transposase DDE" evidence="1">
    <location>
        <begin position="25"/>
        <end position="88"/>
    </location>
</feature>
<dbReference type="Pfam" id="PF13358">
    <property type="entry name" value="DDE_3"/>
    <property type="match status" value="1"/>
</dbReference>
<dbReference type="InterPro" id="IPR036397">
    <property type="entry name" value="RNaseH_sf"/>
</dbReference>
<organism evidence="2 3">
    <name type="scientific">Tribolium castaneum</name>
    <name type="common">Red flour beetle</name>
    <dbReference type="NCBI Taxonomy" id="7070"/>
    <lineage>
        <taxon>Eukaryota</taxon>
        <taxon>Metazoa</taxon>
        <taxon>Ecdysozoa</taxon>
        <taxon>Arthropoda</taxon>
        <taxon>Hexapoda</taxon>
        <taxon>Insecta</taxon>
        <taxon>Pterygota</taxon>
        <taxon>Neoptera</taxon>
        <taxon>Endopterygota</taxon>
        <taxon>Coleoptera</taxon>
        <taxon>Polyphaga</taxon>
        <taxon>Cucujiformia</taxon>
        <taxon>Tenebrionidae</taxon>
        <taxon>Tenebrionidae incertae sedis</taxon>
        <taxon>Tribolium</taxon>
    </lineage>
</organism>
<dbReference type="InParanoid" id="D7EJI2"/>
<reference evidence="2 3" key="2">
    <citation type="journal article" date="2010" name="Nucleic Acids Res.">
        <title>BeetleBase in 2010: revisions to provide comprehensive genomic information for Tribolium castaneum.</title>
        <authorList>
            <person name="Kim H.S."/>
            <person name="Murphy T."/>
            <person name="Xia J."/>
            <person name="Caragea D."/>
            <person name="Park Y."/>
            <person name="Beeman R.W."/>
            <person name="Lorenzen M.D."/>
            <person name="Butcher S."/>
            <person name="Manak J.R."/>
            <person name="Brown S.J."/>
        </authorList>
    </citation>
    <scope>NUCLEOTIDE SEQUENCE [LARGE SCALE GENOMIC DNA]</scope>
    <source>
        <strain evidence="2 3">Georgia GA2</strain>
    </source>
</reference>
<dbReference type="GO" id="GO:0003676">
    <property type="term" value="F:nucleic acid binding"/>
    <property type="evidence" value="ECO:0007669"/>
    <property type="project" value="InterPro"/>
</dbReference>
<dbReference type="Proteomes" id="UP000007266">
    <property type="component" value="Unassembled WGS sequence"/>
</dbReference>
<dbReference type="AlphaFoldDB" id="D7EJI2"/>
<dbReference type="PhylomeDB" id="D7EJI2"/>
<proteinExistence type="predicted"/>
<reference evidence="2 3" key="1">
    <citation type="journal article" date="2008" name="Nature">
        <title>The genome of the model beetle and pest Tribolium castaneum.</title>
        <authorList>
            <consortium name="Tribolium Genome Sequencing Consortium"/>
            <person name="Richards S."/>
            <person name="Gibbs R.A."/>
            <person name="Weinstock G.M."/>
            <person name="Brown S.J."/>
            <person name="Denell R."/>
            <person name="Beeman R.W."/>
            <person name="Gibbs R."/>
            <person name="Beeman R.W."/>
            <person name="Brown S.J."/>
            <person name="Bucher G."/>
            <person name="Friedrich M."/>
            <person name="Grimmelikhuijzen C.J."/>
            <person name="Klingler M."/>
            <person name="Lorenzen M."/>
            <person name="Richards S."/>
            <person name="Roth S."/>
            <person name="Schroder R."/>
            <person name="Tautz D."/>
            <person name="Zdobnov E.M."/>
            <person name="Muzny D."/>
            <person name="Gibbs R.A."/>
            <person name="Weinstock G.M."/>
            <person name="Attaway T."/>
            <person name="Bell S."/>
            <person name="Buhay C.J."/>
            <person name="Chandrabose M.N."/>
            <person name="Chavez D."/>
            <person name="Clerk-Blankenburg K.P."/>
            <person name="Cree A."/>
            <person name="Dao M."/>
            <person name="Davis C."/>
            <person name="Chacko J."/>
            <person name="Dinh H."/>
            <person name="Dugan-Rocha S."/>
            <person name="Fowler G."/>
            <person name="Garner T.T."/>
            <person name="Garnes J."/>
            <person name="Gnirke A."/>
            <person name="Hawes A."/>
            <person name="Hernandez J."/>
            <person name="Hines S."/>
            <person name="Holder M."/>
            <person name="Hume J."/>
            <person name="Jhangiani S.N."/>
            <person name="Joshi V."/>
            <person name="Khan Z.M."/>
            <person name="Jackson L."/>
            <person name="Kovar C."/>
            <person name="Kowis A."/>
            <person name="Lee S."/>
            <person name="Lewis L.R."/>
            <person name="Margolis J."/>
            <person name="Morgan M."/>
            <person name="Nazareth L.V."/>
            <person name="Nguyen N."/>
            <person name="Okwuonu G."/>
            <person name="Parker D."/>
            <person name="Richards S."/>
            <person name="Ruiz S.J."/>
            <person name="Santibanez J."/>
            <person name="Savard J."/>
            <person name="Scherer S.E."/>
            <person name="Schneider B."/>
            <person name="Sodergren E."/>
            <person name="Tautz D."/>
            <person name="Vattahil S."/>
            <person name="Villasana D."/>
            <person name="White C.S."/>
            <person name="Wright R."/>
            <person name="Park Y."/>
            <person name="Beeman R.W."/>
            <person name="Lord J."/>
            <person name="Oppert B."/>
            <person name="Lorenzen M."/>
            <person name="Brown S."/>
            <person name="Wang L."/>
            <person name="Savard J."/>
            <person name="Tautz D."/>
            <person name="Richards S."/>
            <person name="Weinstock G."/>
            <person name="Gibbs R.A."/>
            <person name="Liu Y."/>
            <person name="Worley K."/>
            <person name="Weinstock G."/>
            <person name="Elsik C.G."/>
            <person name="Reese J.T."/>
            <person name="Elhaik E."/>
            <person name="Landan G."/>
            <person name="Graur D."/>
            <person name="Arensburger P."/>
            <person name="Atkinson P."/>
            <person name="Beeman R.W."/>
            <person name="Beidler J."/>
            <person name="Brown S.J."/>
            <person name="Demuth J.P."/>
            <person name="Drury D.W."/>
            <person name="Du Y.Z."/>
            <person name="Fujiwara H."/>
            <person name="Lorenzen M."/>
            <person name="Maselli V."/>
            <person name="Osanai M."/>
            <person name="Park Y."/>
            <person name="Robertson H.M."/>
            <person name="Tu Z."/>
            <person name="Wang J.J."/>
            <person name="Wang S."/>
            <person name="Richards S."/>
            <person name="Song H."/>
            <person name="Zhang L."/>
            <person name="Sodergren E."/>
            <person name="Werner D."/>
            <person name="Stanke M."/>
            <person name="Morgenstern B."/>
            <person name="Solovyev V."/>
            <person name="Kosarev P."/>
            <person name="Brown G."/>
            <person name="Chen H.C."/>
            <person name="Ermolaeva O."/>
            <person name="Hlavina W."/>
            <person name="Kapustin Y."/>
            <person name="Kiryutin B."/>
            <person name="Kitts P."/>
            <person name="Maglott D."/>
            <person name="Pruitt K."/>
            <person name="Sapojnikov V."/>
            <person name="Souvorov A."/>
            <person name="Mackey A.J."/>
            <person name="Waterhouse R.M."/>
            <person name="Wyder S."/>
            <person name="Zdobnov E.M."/>
            <person name="Zdobnov E.M."/>
            <person name="Wyder S."/>
            <person name="Kriventseva E.V."/>
            <person name="Kadowaki T."/>
            <person name="Bork P."/>
            <person name="Aranda M."/>
            <person name="Bao R."/>
            <person name="Beermann A."/>
            <person name="Berns N."/>
            <person name="Bolognesi R."/>
            <person name="Bonneton F."/>
            <person name="Bopp D."/>
            <person name="Brown S.J."/>
            <person name="Bucher G."/>
            <person name="Butts T."/>
            <person name="Chaumot A."/>
            <person name="Denell R.E."/>
            <person name="Ferrier D.E."/>
            <person name="Friedrich M."/>
            <person name="Gordon C.M."/>
            <person name="Jindra M."/>
            <person name="Klingler M."/>
            <person name="Lan Q."/>
            <person name="Lattorff H.M."/>
            <person name="Laudet V."/>
            <person name="von Levetsow C."/>
            <person name="Liu Z."/>
            <person name="Lutz R."/>
            <person name="Lynch J.A."/>
            <person name="da Fonseca R.N."/>
            <person name="Posnien N."/>
            <person name="Reuter R."/>
            <person name="Roth S."/>
            <person name="Savard J."/>
            <person name="Schinko J.B."/>
            <person name="Schmitt C."/>
            <person name="Schoppmeier M."/>
            <person name="Schroder R."/>
            <person name="Shippy T.D."/>
            <person name="Simonnet F."/>
            <person name="Marques-Souza H."/>
            <person name="Tautz D."/>
            <person name="Tomoyasu Y."/>
            <person name="Trauner J."/>
            <person name="Van der Zee M."/>
            <person name="Vervoort M."/>
            <person name="Wittkopp N."/>
            <person name="Wimmer E.A."/>
            <person name="Yang X."/>
            <person name="Jones A.K."/>
            <person name="Sattelle D.B."/>
            <person name="Ebert P.R."/>
            <person name="Nelson D."/>
            <person name="Scott J.G."/>
            <person name="Beeman R.W."/>
            <person name="Muthukrishnan S."/>
            <person name="Kramer K.J."/>
            <person name="Arakane Y."/>
            <person name="Beeman R.W."/>
            <person name="Zhu Q."/>
            <person name="Hogenkamp D."/>
            <person name="Dixit R."/>
            <person name="Oppert B."/>
            <person name="Jiang H."/>
            <person name="Zou Z."/>
            <person name="Marshall J."/>
            <person name="Elpidina E."/>
            <person name="Vinokurov K."/>
            <person name="Oppert C."/>
            <person name="Zou Z."/>
            <person name="Evans J."/>
            <person name="Lu Z."/>
            <person name="Zhao P."/>
            <person name="Sumathipala N."/>
            <person name="Altincicek B."/>
            <person name="Vilcinskas A."/>
            <person name="Williams M."/>
            <person name="Hultmark D."/>
            <person name="Hetru C."/>
            <person name="Jiang H."/>
            <person name="Grimmelikhuijzen C.J."/>
            <person name="Hauser F."/>
            <person name="Cazzamali G."/>
            <person name="Williamson M."/>
            <person name="Park Y."/>
            <person name="Li B."/>
            <person name="Tanaka Y."/>
            <person name="Predel R."/>
            <person name="Neupert S."/>
            <person name="Schachtner J."/>
            <person name="Verleyen P."/>
            <person name="Raible F."/>
            <person name="Bork P."/>
            <person name="Friedrich M."/>
            <person name="Walden K.K."/>
            <person name="Robertson H.M."/>
            <person name="Angeli S."/>
            <person name="Foret S."/>
            <person name="Bucher G."/>
            <person name="Schuetz S."/>
            <person name="Maleszka R."/>
            <person name="Wimmer E.A."/>
            <person name="Beeman R.W."/>
            <person name="Lorenzen M."/>
            <person name="Tomoyasu Y."/>
            <person name="Miller S.C."/>
            <person name="Grossmann D."/>
            <person name="Bucher G."/>
        </authorList>
    </citation>
    <scope>NUCLEOTIDE SEQUENCE [LARGE SCALE GENOMIC DNA]</scope>
    <source>
        <strain evidence="2 3">Georgia GA2</strain>
    </source>
</reference>
<accession>D7EJI2</accession>
<dbReference type="HOGENOM" id="CLU_033666_12_2_1"/>
<dbReference type="InterPro" id="IPR038717">
    <property type="entry name" value="Tc1-like_DDE_dom"/>
</dbReference>
<dbReference type="STRING" id="7070.D7EJI2"/>
<keyword evidence="3" id="KW-1185">Reference proteome</keyword>
<dbReference type="EMBL" id="KQ972226">
    <property type="protein sequence ID" value="EFA12765.1"/>
    <property type="molecule type" value="Genomic_DNA"/>
</dbReference>